<organism evidence="7 8">
    <name type="scientific">Peloplasma aerotolerans</name>
    <dbReference type="NCBI Taxonomy" id="3044389"/>
    <lineage>
        <taxon>Bacteria</taxon>
        <taxon>Bacillati</taxon>
        <taxon>Mycoplasmatota</taxon>
        <taxon>Mollicutes</taxon>
        <taxon>Acholeplasmatales</taxon>
        <taxon>Acholeplasmataceae</taxon>
        <taxon>Peloplasma</taxon>
    </lineage>
</organism>
<feature type="domain" description="Pectinesterase catalytic" evidence="6">
    <location>
        <begin position="156"/>
        <end position="258"/>
    </location>
</feature>
<dbReference type="InterPro" id="IPR011050">
    <property type="entry name" value="Pectin_lyase_fold/virulence"/>
</dbReference>
<dbReference type="RefSeq" id="WP_282838901.1">
    <property type="nucleotide sequence ID" value="NZ_JASCXW010000005.1"/>
</dbReference>
<evidence type="ECO:0000259" key="6">
    <source>
        <dbReference type="Pfam" id="PF01095"/>
    </source>
</evidence>
<evidence type="ECO:0000313" key="7">
    <source>
        <dbReference type="EMBL" id="MDI6452486.1"/>
    </source>
</evidence>
<dbReference type="GO" id="GO:0030599">
    <property type="term" value="F:pectinesterase activity"/>
    <property type="evidence" value="ECO:0007669"/>
    <property type="project" value="UniProtKB-UniRule"/>
</dbReference>
<keyword evidence="2 5" id="KW-0378">Hydrolase</keyword>
<dbReference type="AlphaFoldDB" id="A0AAW6U8V6"/>
<protein>
    <recommendedName>
        <fullName evidence="5">Pectinesterase</fullName>
        <ecNumber evidence="5">3.1.1.11</ecNumber>
    </recommendedName>
</protein>
<reference evidence="7" key="1">
    <citation type="submission" date="2023-05" db="EMBL/GenBank/DDBJ databases">
        <title>Mariniplasma microaerophilum sp. nov., a novel anaerobic mollicute isolated from terrestrial mud volcano, Taman Peninsula, Russia.</title>
        <authorList>
            <person name="Khomyakova M.A."/>
            <person name="Merkel A.Y."/>
            <person name="Slobodkin A.I."/>
        </authorList>
    </citation>
    <scope>NUCLEOTIDE SEQUENCE</scope>
    <source>
        <strain evidence="7">M4Ah</strain>
    </source>
</reference>
<feature type="active site" evidence="4">
    <location>
        <position position="173"/>
    </location>
</feature>
<accession>A0AAW6U8V6</accession>
<dbReference type="PROSITE" id="PS00503">
    <property type="entry name" value="PECTINESTERASE_2"/>
    <property type="match status" value="1"/>
</dbReference>
<comment type="pathway">
    <text evidence="5">Glycan metabolism; pectin degradation; 2-dehydro-3-deoxy-D-gluconate from pectin: step 1/5.</text>
</comment>
<comment type="similarity">
    <text evidence="1">Belongs to the pectinesterase family.</text>
</comment>
<evidence type="ECO:0000256" key="4">
    <source>
        <dbReference type="PROSITE-ProRule" id="PRU10040"/>
    </source>
</evidence>
<name>A0AAW6U8V6_9MOLU</name>
<dbReference type="PANTHER" id="PTHR31321">
    <property type="entry name" value="ACYL-COA THIOESTER HYDROLASE YBHC-RELATED"/>
    <property type="match status" value="1"/>
</dbReference>
<feature type="domain" description="Pectinesterase catalytic" evidence="6">
    <location>
        <begin position="13"/>
        <end position="133"/>
    </location>
</feature>
<evidence type="ECO:0000256" key="1">
    <source>
        <dbReference type="ARBA" id="ARBA00008891"/>
    </source>
</evidence>
<comment type="catalytic activity">
    <reaction evidence="5">
        <text>[(1-&gt;4)-alpha-D-galacturonosyl methyl ester](n) + n H2O = [(1-&gt;4)-alpha-D-galacturonosyl](n) + n methanol + n H(+)</text>
        <dbReference type="Rhea" id="RHEA:22380"/>
        <dbReference type="Rhea" id="RHEA-COMP:14570"/>
        <dbReference type="Rhea" id="RHEA-COMP:14573"/>
        <dbReference type="ChEBI" id="CHEBI:15377"/>
        <dbReference type="ChEBI" id="CHEBI:15378"/>
        <dbReference type="ChEBI" id="CHEBI:17790"/>
        <dbReference type="ChEBI" id="CHEBI:140522"/>
        <dbReference type="ChEBI" id="CHEBI:140523"/>
        <dbReference type="EC" id="3.1.1.11"/>
    </reaction>
</comment>
<comment type="caution">
    <text evidence="7">The sequence shown here is derived from an EMBL/GenBank/DDBJ whole genome shotgun (WGS) entry which is preliminary data.</text>
</comment>
<dbReference type="GO" id="GO:0042545">
    <property type="term" value="P:cell wall modification"/>
    <property type="evidence" value="ECO:0007669"/>
    <property type="project" value="UniProtKB-UniRule"/>
</dbReference>
<proteinExistence type="inferred from homology"/>
<dbReference type="GO" id="GO:0045490">
    <property type="term" value="P:pectin catabolic process"/>
    <property type="evidence" value="ECO:0007669"/>
    <property type="project" value="UniProtKB-UniRule"/>
</dbReference>
<gene>
    <name evidence="7" type="ORF">QJ521_02810</name>
</gene>
<dbReference type="EMBL" id="JASCXW010000005">
    <property type="protein sequence ID" value="MDI6452486.1"/>
    <property type="molecule type" value="Genomic_DNA"/>
</dbReference>
<dbReference type="EC" id="3.1.1.11" evidence="5"/>
<keyword evidence="8" id="KW-1185">Reference proteome</keyword>
<dbReference type="PANTHER" id="PTHR31321:SF57">
    <property type="entry name" value="PECTINESTERASE 53-RELATED"/>
    <property type="match status" value="1"/>
</dbReference>
<dbReference type="InterPro" id="IPR033131">
    <property type="entry name" value="Pectinesterase_Asp_AS"/>
</dbReference>
<dbReference type="Proteomes" id="UP001431532">
    <property type="component" value="Unassembled WGS sequence"/>
</dbReference>
<evidence type="ECO:0000256" key="3">
    <source>
        <dbReference type="ARBA" id="ARBA00023085"/>
    </source>
</evidence>
<evidence type="ECO:0000313" key="8">
    <source>
        <dbReference type="Proteomes" id="UP001431532"/>
    </source>
</evidence>
<sequence>MIKLSLNTTDNIQETIDGYPLSETLEVYLEPGVYVQKLRIKHNHLKLYGSKSGKTLICYNDYSYKMHEDGLLYNTFRTSTVMVLGDYVELNYLTIQNTSGSGLKIGQAVALSLYGNHTRVINCNLMGHQDTLFLGPLPIDLTERYEGFLLDEQRHTHHLFHYFETCHIEGDVDFIFGSGTALFNQSTIVALAKGYIAAPSTYETSLYGMIFNQCEIVSMTSETVFLARPWRDYGSTVFVNSKFTGNFAKERYDNWDKTHYRFYEFPYIESKFSHDLKTEGMEQLKLYILDNFNCSIND</sequence>
<dbReference type="InterPro" id="IPR000070">
    <property type="entry name" value="Pectinesterase_cat"/>
</dbReference>
<dbReference type="Gene3D" id="2.160.20.10">
    <property type="entry name" value="Single-stranded right-handed beta-helix, Pectin lyase-like"/>
    <property type="match status" value="1"/>
</dbReference>
<evidence type="ECO:0000256" key="5">
    <source>
        <dbReference type="RuleBase" id="RU000589"/>
    </source>
</evidence>
<keyword evidence="3 5" id="KW-0063">Aspartyl esterase</keyword>
<dbReference type="GO" id="GO:0009279">
    <property type="term" value="C:cell outer membrane"/>
    <property type="evidence" value="ECO:0007669"/>
    <property type="project" value="TreeGrafter"/>
</dbReference>
<evidence type="ECO:0000256" key="2">
    <source>
        <dbReference type="ARBA" id="ARBA00022801"/>
    </source>
</evidence>
<dbReference type="Pfam" id="PF01095">
    <property type="entry name" value="Pectinesterase"/>
    <property type="match status" value="2"/>
</dbReference>
<dbReference type="InterPro" id="IPR012334">
    <property type="entry name" value="Pectin_lyas_fold"/>
</dbReference>
<dbReference type="SUPFAM" id="SSF51126">
    <property type="entry name" value="Pectin lyase-like"/>
    <property type="match status" value="1"/>
</dbReference>